<gene>
    <name evidence="1" type="ORF">BC938DRAFT_471351</name>
</gene>
<dbReference type="AlphaFoldDB" id="A0A433Q8A4"/>
<evidence type="ECO:0000313" key="1">
    <source>
        <dbReference type="EMBL" id="RUS26010.1"/>
    </source>
</evidence>
<reference evidence="1 2" key="1">
    <citation type="journal article" date="2018" name="New Phytol.">
        <title>Phylogenomics of Endogonaceae and evolution of mycorrhizas within Mucoromycota.</title>
        <authorList>
            <person name="Chang Y."/>
            <person name="Desiro A."/>
            <person name="Na H."/>
            <person name="Sandor L."/>
            <person name="Lipzen A."/>
            <person name="Clum A."/>
            <person name="Barry K."/>
            <person name="Grigoriev I.V."/>
            <person name="Martin F.M."/>
            <person name="Stajich J.E."/>
            <person name="Smith M.E."/>
            <person name="Bonito G."/>
            <person name="Spatafora J.W."/>
        </authorList>
    </citation>
    <scope>NUCLEOTIDE SEQUENCE [LARGE SCALE GENOMIC DNA]</scope>
    <source>
        <strain evidence="1 2">AD002</strain>
    </source>
</reference>
<organism evidence="1 2">
    <name type="scientific">Jimgerdemannia flammicorona</name>
    <dbReference type="NCBI Taxonomy" id="994334"/>
    <lineage>
        <taxon>Eukaryota</taxon>
        <taxon>Fungi</taxon>
        <taxon>Fungi incertae sedis</taxon>
        <taxon>Mucoromycota</taxon>
        <taxon>Mucoromycotina</taxon>
        <taxon>Endogonomycetes</taxon>
        <taxon>Endogonales</taxon>
        <taxon>Endogonaceae</taxon>
        <taxon>Jimgerdemannia</taxon>
    </lineage>
</organism>
<sequence>MGRDPPELEQLVLLESLRKRDAVEIVEVVDRVPQARKVLFLNQQIVVRRVDGVVVGLLDRDQVWLDQRDVVRFLEDLDDARMIDAGSKGREEIAQEERLLVQVEPQGLQSRKCKSVPLIIAFHLHL</sequence>
<name>A0A433Q8A4_9FUNG</name>
<dbReference type="EMBL" id="RBNJ01011426">
    <property type="protein sequence ID" value="RUS26010.1"/>
    <property type="molecule type" value="Genomic_DNA"/>
</dbReference>
<evidence type="ECO:0000313" key="2">
    <source>
        <dbReference type="Proteomes" id="UP000274822"/>
    </source>
</evidence>
<keyword evidence="2" id="KW-1185">Reference proteome</keyword>
<proteinExistence type="predicted"/>
<accession>A0A433Q8A4</accession>
<dbReference type="Proteomes" id="UP000274822">
    <property type="component" value="Unassembled WGS sequence"/>
</dbReference>
<protein>
    <submittedName>
        <fullName evidence="1">Uncharacterized protein</fullName>
    </submittedName>
</protein>
<comment type="caution">
    <text evidence="1">The sequence shown here is derived from an EMBL/GenBank/DDBJ whole genome shotgun (WGS) entry which is preliminary data.</text>
</comment>